<dbReference type="PANTHER" id="PTHR31283:SF5">
    <property type="entry name" value="EKC_KEOPS COMPLEX SUBUNIT LAGE3"/>
    <property type="match status" value="1"/>
</dbReference>
<dbReference type="EMBL" id="JBCGBO010000005">
    <property type="protein sequence ID" value="KAK9199497.1"/>
    <property type="molecule type" value="Genomic_DNA"/>
</dbReference>
<evidence type="ECO:0000256" key="1">
    <source>
        <dbReference type="ARBA" id="ARBA00007073"/>
    </source>
</evidence>
<dbReference type="AlphaFoldDB" id="A0AAP0M8B1"/>
<evidence type="ECO:0000313" key="3">
    <source>
        <dbReference type="Proteomes" id="UP001428341"/>
    </source>
</evidence>
<dbReference type="Gene3D" id="3.30.310.50">
    <property type="entry name" value="Alpha-D-phosphohexomutase, C-terminal domain"/>
    <property type="match status" value="1"/>
</dbReference>
<comment type="similarity">
    <text evidence="1">Belongs to the CTAG/PCC1 family.</text>
</comment>
<name>A0AAP0M8B1_9ROSI</name>
<organism evidence="2 3">
    <name type="scientific">Citrus x changshan-huyou</name>
    <dbReference type="NCBI Taxonomy" id="2935761"/>
    <lineage>
        <taxon>Eukaryota</taxon>
        <taxon>Viridiplantae</taxon>
        <taxon>Streptophyta</taxon>
        <taxon>Embryophyta</taxon>
        <taxon>Tracheophyta</taxon>
        <taxon>Spermatophyta</taxon>
        <taxon>Magnoliopsida</taxon>
        <taxon>eudicotyledons</taxon>
        <taxon>Gunneridae</taxon>
        <taxon>Pentapetalae</taxon>
        <taxon>rosids</taxon>
        <taxon>malvids</taxon>
        <taxon>Sapindales</taxon>
        <taxon>Rutaceae</taxon>
        <taxon>Aurantioideae</taxon>
        <taxon>Citrus</taxon>
    </lineage>
</organism>
<dbReference type="InterPro" id="IPR015419">
    <property type="entry name" value="CTAG/Pcc1"/>
</dbReference>
<evidence type="ECO:0000313" key="2">
    <source>
        <dbReference type="EMBL" id="KAK9199497.1"/>
    </source>
</evidence>
<protein>
    <submittedName>
        <fullName evidence="2">Uncharacterized protein</fullName>
    </submittedName>
</protein>
<comment type="caution">
    <text evidence="2">The sequence shown here is derived from an EMBL/GenBank/DDBJ whole genome shotgun (WGS) entry which is preliminary data.</text>
</comment>
<keyword evidence="3" id="KW-1185">Reference proteome</keyword>
<gene>
    <name evidence="2" type="ORF">WN944_014688</name>
</gene>
<dbReference type="Pfam" id="PF09341">
    <property type="entry name" value="Pcc1"/>
    <property type="match status" value="1"/>
</dbReference>
<proteinExistence type="inferred from homology"/>
<sequence>MQAIRCSIILYGAVADHFVILGHQNNLFVKMICGNVQIIFHFGIGEGCQFGKSFQVIFTLLALPKLFILVSRRNIVHDFEVDYESNENASIMYAALAVDKELQPDKVKRQISIVNGKLLVIIKSRCIFKSRIKAGLTCIIRNSNGVSWLPPSLGKLAQKIWRLLNALAILDGIKMALDSGLHPPLTVESNYFNAVKSILKKRLRMDDQRNARLCKKRKTVYSCNTLINNLRNL</sequence>
<dbReference type="GO" id="GO:0070525">
    <property type="term" value="P:tRNA threonylcarbamoyladenosine metabolic process"/>
    <property type="evidence" value="ECO:0007669"/>
    <property type="project" value="TreeGrafter"/>
</dbReference>
<dbReference type="PANTHER" id="PTHR31283">
    <property type="entry name" value="EKC/KEOPS COMPLEX SUBUNIT PCC1 FAMILY MEMBER"/>
    <property type="match status" value="1"/>
</dbReference>
<dbReference type="GO" id="GO:0000408">
    <property type="term" value="C:EKC/KEOPS complex"/>
    <property type="evidence" value="ECO:0007669"/>
    <property type="project" value="TreeGrafter"/>
</dbReference>
<accession>A0AAP0M8B1</accession>
<dbReference type="Proteomes" id="UP001428341">
    <property type="component" value="Unassembled WGS sequence"/>
</dbReference>
<reference evidence="2 3" key="1">
    <citation type="submission" date="2024-05" db="EMBL/GenBank/DDBJ databases">
        <title>Haplotype-resolved chromosome-level genome assembly of Huyou (Citrus changshanensis).</title>
        <authorList>
            <person name="Miao C."/>
            <person name="Chen W."/>
            <person name="Wu Y."/>
            <person name="Wang L."/>
            <person name="Zhao S."/>
            <person name="Grierson D."/>
            <person name="Xu C."/>
            <person name="Chen K."/>
        </authorList>
    </citation>
    <scope>NUCLEOTIDE SEQUENCE [LARGE SCALE GENOMIC DNA]</scope>
    <source>
        <strain evidence="2">01-14</strain>
        <tissue evidence="2">Leaf</tissue>
    </source>
</reference>